<dbReference type="Proteomes" id="UP000322873">
    <property type="component" value="Unassembled WGS sequence"/>
</dbReference>
<dbReference type="PANTHER" id="PTHR43008">
    <property type="entry name" value="BENZIL REDUCTASE"/>
    <property type="match status" value="1"/>
</dbReference>
<keyword evidence="3" id="KW-0560">Oxidoreductase</keyword>
<dbReference type="PRINTS" id="PR00081">
    <property type="entry name" value="GDHRDH"/>
</dbReference>
<keyword evidence="6" id="KW-1185">Reference proteome</keyword>
<sequence>MYVVLTMLLVDVAAFLEFVSDIHTRVRSGKETWHPEQLFSPHNVVLVARTAGPMEELKKQYPEQVEVVVGDLSDFKIGPQAVDTTIKRFSKLDGLIVNHGTLSPVKRIADSTPEEWRTLFDVNFFSALAFITSSIPHLRKSQGTILLTSSGAAVSSYSTWGPYGSSKAALNHLAQTLSVEEPLITSLAIRPGVVDTEMQREIRGHSTSGVMDKKDAEKFLGLHEGGKLLKAEQPGGVMAGLAIDENLKEEGLSGRFLSWDDKLLEKYRV</sequence>
<evidence type="ECO:0000313" key="6">
    <source>
        <dbReference type="Proteomes" id="UP000322873"/>
    </source>
</evidence>
<reference evidence="5 6" key="1">
    <citation type="submission" date="2019-06" db="EMBL/GenBank/DDBJ databases">
        <title>Genome Sequence of the Brown Rot Fungal Pathogen Monilinia fructicola.</title>
        <authorList>
            <person name="De Miccolis Angelini R.M."/>
            <person name="Landi L."/>
            <person name="Abate D."/>
            <person name="Pollastro S."/>
            <person name="Romanazzi G."/>
            <person name="Faretra F."/>
        </authorList>
    </citation>
    <scope>NUCLEOTIDE SEQUENCE [LARGE SCALE GENOMIC DNA]</scope>
    <source>
        <strain evidence="5 6">Mfrc123</strain>
    </source>
</reference>
<evidence type="ECO:0000256" key="2">
    <source>
        <dbReference type="ARBA" id="ARBA00022857"/>
    </source>
</evidence>
<evidence type="ECO:0000313" key="5">
    <source>
        <dbReference type="EMBL" id="KAA8567774.1"/>
    </source>
</evidence>
<feature type="signal peptide" evidence="4">
    <location>
        <begin position="1"/>
        <end position="21"/>
    </location>
</feature>
<dbReference type="GO" id="GO:0050664">
    <property type="term" value="F:oxidoreductase activity, acting on NAD(P)H, oxygen as acceptor"/>
    <property type="evidence" value="ECO:0007669"/>
    <property type="project" value="TreeGrafter"/>
</dbReference>
<evidence type="ECO:0000256" key="4">
    <source>
        <dbReference type="SAM" id="SignalP"/>
    </source>
</evidence>
<dbReference type="Gene3D" id="3.40.50.720">
    <property type="entry name" value="NAD(P)-binding Rossmann-like Domain"/>
    <property type="match status" value="1"/>
</dbReference>
<dbReference type="Pfam" id="PF00106">
    <property type="entry name" value="adh_short"/>
    <property type="match status" value="1"/>
</dbReference>
<dbReference type="PROSITE" id="PS00061">
    <property type="entry name" value="ADH_SHORT"/>
    <property type="match status" value="1"/>
</dbReference>
<evidence type="ECO:0000256" key="3">
    <source>
        <dbReference type="ARBA" id="ARBA00023002"/>
    </source>
</evidence>
<proteinExistence type="inferred from homology"/>
<dbReference type="EMBL" id="VICG01000010">
    <property type="protein sequence ID" value="KAA8567774.1"/>
    <property type="molecule type" value="Genomic_DNA"/>
</dbReference>
<accession>A0A5M9JEH8</accession>
<dbReference type="InterPro" id="IPR020904">
    <property type="entry name" value="Sc_DH/Rdtase_CS"/>
</dbReference>
<name>A0A5M9JEH8_MONFR</name>
<dbReference type="PANTHER" id="PTHR43008:SF8">
    <property type="entry name" value="BENZIL REDUCTASE ((S)-BENZOIN FORMING) IRC24"/>
    <property type="match status" value="1"/>
</dbReference>
<dbReference type="InterPro" id="IPR002347">
    <property type="entry name" value="SDR_fam"/>
</dbReference>
<comment type="similarity">
    <text evidence="1">Belongs to the short-chain dehydrogenases/reductases (SDR) family.</text>
</comment>
<dbReference type="SUPFAM" id="SSF51735">
    <property type="entry name" value="NAD(P)-binding Rossmann-fold domains"/>
    <property type="match status" value="1"/>
</dbReference>
<dbReference type="VEuPathDB" id="FungiDB:MFRU_010g01110"/>
<protein>
    <submittedName>
        <fullName evidence="5">Uncharacterized protein</fullName>
    </submittedName>
</protein>
<gene>
    <name evidence="5" type="ORF">EYC84_008239</name>
</gene>
<dbReference type="InterPro" id="IPR036291">
    <property type="entry name" value="NAD(P)-bd_dom_sf"/>
</dbReference>
<dbReference type="AlphaFoldDB" id="A0A5M9JEH8"/>
<keyword evidence="4" id="KW-0732">Signal</keyword>
<dbReference type="FunFam" id="3.40.50.720:FF:000281">
    <property type="entry name" value="Uncharacterized oxidoreductase YIR035C"/>
    <property type="match status" value="1"/>
</dbReference>
<feature type="chain" id="PRO_5024404807" evidence="4">
    <location>
        <begin position="22"/>
        <end position="269"/>
    </location>
</feature>
<comment type="caution">
    <text evidence="5">The sequence shown here is derived from an EMBL/GenBank/DDBJ whole genome shotgun (WGS) entry which is preliminary data.</text>
</comment>
<evidence type="ECO:0000256" key="1">
    <source>
        <dbReference type="ARBA" id="ARBA00006484"/>
    </source>
</evidence>
<keyword evidence="2" id="KW-0521">NADP</keyword>
<organism evidence="5 6">
    <name type="scientific">Monilinia fructicola</name>
    <name type="common">Brown rot fungus</name>
    <name type="synonym">Ciboria fructicola</name>
    <dbReference type="NCBI Taxonomy" id="38448"/>
    <lineage>
        <taxon>Eukaryota</taxon>
        <taxon>Fungi</taxon>
        <taxon>Dikarya</taxon>
        <taxon>Ascomycota</taxon>
        <taxon>Pezizomycotina</taxon>
        <taxon>Leotiomycetes</taxon>
        <taxon>Helotiales</taxon>
        <taxon>Sclerotiniaceae</taxon>
        <taxon>Monilinia</taxon>
    </lineage>
</organism>